<dbReference type="Gene3D" id="1.10.10.60">
    <property type="entry name" value="Homeodomain-like"/>
    <property type="match status" value="2"/>
</dbReference>
<dbReference type="GO" id="GO:0043565">
    <property type="term" value="F:sequence-specific DNA binding"/>
    <property type="evidence" value="ECO:0007669"/>
    <property type="project" value="InterPro"/>
</dbReference>
<dbReference type="PANTHER" id="PTHR46796:SF7">
    <property type="entry name" value="ARAC FAMILY TRANSCRIPTIONAL REGULATOR"/>
    <property type="match status" value="1"/>
</dbReference>
<evidence type="ECO:0000313" key="2">
    <source>
        <dbReference type="EMBL" id="APG05556.1"/>
    </source>
</evidence>
<evidence type="ECO:0000313" key="3">
    <source>
        <dbReference type="Proteomes" id="UP000182987"/>
    </source>
</evidence>
<dbReference type="KEGG" id="lrz:BJI69_17710"/>
<feature type="region of interest" description="Disordered" evidence="1">
    <location>
        <begin position="290"/>
        <end position="310"/>
    </location>
</feature>
<organism evidence="2 3">
    <name type="scientific">Luteibacter rhizovicinus DSM 16549</name>
    <dbReference type="NCBI Taxonomy" id="1440763"/>
    <lineage>
        <taxon>Bacteria</taxon>
        <taxon>Pseudomonadati</taxon>
        <taxon>Pseudomonadota</taxon>
        <taxon>Gammaproteobacteria</taxon>
        <taxon>Lysobacterales</taxon>
        <taxon>Rhodanobacteraceae</taxon>
        <taxon>Luteibacter</taxon>
    </lineage>
</organism>
<dbReference type="Pfam" id="PF12833">
    <property type="entry name" value="HTH_18"/>
    <property type="match status" value="1"/>
</dbReference>
<protein>
    <submittedName>
        <fullName evidence="2">AraC family transcriptional regulator</fullName>
    </submittedName>
</protein>
<dbReference type="PANTHER" id="PTHR46796">
    <property type="entry name" value="HTH-TYPE TRANSCRIPTIONAL ACTIVATOR RHAS-RELATED"/>
    <property type="match status" value="1"/>
</dbReference>
<gene>
    <name evidence="2" type="ORF">BJI69_17710</name>
</gene>
<proteinExistence type="predicted"/>
<dbReference type="SMART" id="SM00342">
    <property type="entry name" value="HTH_ARAC"/>
    <property type="match status" value="1"/>
</dbReference>
<dbReference type="PROSITE" id="PS01124">
    <property type="entry name" value="HTH_ARAC_FAMILY_2"/>
    <property type="match status" value="1"/>
</dbReference>
<dbReference type="InterPro" id="IPR032783">
    <property type="entry name" value="AraC_lig"/>
</dbReference>
<dbReference type="InterPro" id="IPR009057">
    <property type="entry name" value="Homeodomain-like_sf"/>
</dbReference>
<dbReference type="STRING" id="1440763.BJI69_17710"/>
<dbReference type="GO" id="GO:0003700">
    <property type="term" value="F:DNA-binding transcription factor activity"/>
    <property type="evidence" value="ECO:0007669"/>
    <property type="project" value="InterPro"/>
</dbReference>
<dbReference type="Proteomes" id="UP000182987">
    <property type="component" value="Chromosome"/>
</dbReference>
<dbReference type="InterPro" id="IPR050204">
    <property type="entry name" value="AraC_XylS_family_regulators"/>
</dbReference>
<dbReference type="InterPro" id="IPR018060">
    <property type="entry name" value="HTH_AraC"/>
</dbReference>
<sequence>MIADPASDILEFTKAQTLVTGGFRASGAWALQFPVPKSIKFFAVVKGRCWAIVDGLPEPVEFGPGDVGLLAAPRAFVLASNLICTPQDAMEVFSGAGKTEVTLGDGSDFEYIGGHVLLDPVSGRFLADVLPPWAHVPADQPDAAVFRWLLGQLRAEHGSSAFGAKLASAQLAQLLFIHVLRTHLGNADALPTGWLRALSDPRLAAALRMMHGEPGKAWGLDELARASSMSRTAFAARFKLLAGTTPLAYLTAWRMRLAERALREEGTSVGLIGQMLGYSSESAFSNAFKREKGVSPQGYRRRPVSREDAS</sequence>
<dbReference type="SUPFAM" id="SSF46689">
    <property type="entry name" value="Homeodomain-like"/>
    <property type="match status" value="2"/>
</dbReference>
<dbReference type="AlphaFoldDB" id="A0A0G9HC30"/>
<dbReference type="Pfam" id="PF12852">
    <property type="entry name" value="Cupin_6"/>
    <property type="match status" value="1"/>
</dbReference>
<dbReference type="RefSeq" id="WP_046967749.1">
    <property type="nucleotide sequence ID" value="NZ_CP017480.1"/>
</dbReference>
<accession>A0A0G9HC30</accession>
<keyword evidence="3" id="KW-1185">Reference proteome</keyword>
<name>A0A0G9HC30_9GAMM</name>
<evidence type="ECO:0000256" key="1">
    <source>
        <dbReference type="SAM" id="MobiDB-lite"/>
    </source>
</evidence>
<reference evidence="3" key="1">
    <citation type="submission" date="2016-09" db="EMBL/GenBank/DDBJ databases">
        <authorList>
            <person name="Lysoe E."/>
        </authorList>
    </citation>
    <scope>NUCLEOTIDE SEQUENCE [LARGE SCALE GENOMIC DNA]</scope>
    <source>
        <strain evidence="3">LJ96T</strain>
    </source>
</reference>
<dbReference type="EMBL" id="CP017480">
    <property type="protein sequence ID" value="APG05556.1"/>
    <property type="molecule type" value="Genomic_DNA"/>
</dbReference>
<dbReference type="PATRIC" id="fig|1440763.5.peg.2064"/>